<dbReference type="PANTHER" id="PTHR42803:SF1">
    <property type="entry name" value="BROAD-SPECIFICITY LINEAR ACYL-COA DEHYDROGENASE FADE5"/>
    <property type="match status" value="1"/>
</dbReference>
<evidence type="ECO:0000259" key="5">
    <source>
        <dbReference type="Pfam" id="PF12806"/>
    </source>
</evidence>
<comment type="cofactor">
    <cofactor evidence="1">
        <name>FAD</name>
        <dbReference type="ChEBI" id="CHEBI:57692"/>
    </cofactor>
</comment>
<protein>
    <submittedName>
        <fullName evidence="6">3-methylmercaptopropionyl-CoA dehydrogenase (DmdC)</fullName>
    </submittedName>
</protein>
<dbReference type="InterPro" id="IPR025878">
    <property type="entry name" value="Acyl-CoA_dh-like_C_dom"/>
</dbReference>
<dbReference type="Pfam" id="PF12806">
    <property type="entry name" value="Acyl-CoA_dh_C"/>
    <property type="match status" value="1"/>
</dbReference>
<proteinExistence type="predicted"/>
<feature type="domain" description="Acyl-CoA dehydrogenase/oxidase C-terminal" evidence="4">
    <location>
        <begin position="6"/>
        <end position="118"/>
    </location>
</feature>
<accession>A0A3B0RM80</accession>
<dbReference type="AlphaFoldDB" id="A0A3B0RM80"/>
<evidence type="ECO:0000256" key="3">
    <source>
        <dbReference type="ARBA" id="ARBA00023002"/>
    </source>
</evidence>
<keyword evidence="3" id="KW-0560">Oxidoreductase</keyword>
<dbReference type="PANTHER" id="PTHR42803">
    <property type="entry name" value="ACYL-COA DEHYDROGENASE"/>
    <property type="match status" value="1"/>
</dbReference>
<dbReference type="GO" id="GO:0016627">
    <property type="term" value="F:oxidoreductase activity, acting on the CH-CH group of donors"/>
    <property type="evidence" value="ECO:0007669"/>
    <property type="project" value="InterPro"/>
</dbReference>
<evidence type="ECO:0000256" key="1">
    <source>
        <dbReference type="ARBA" id="ARBA00001974"/>
    </source>
</evidence>
<dbReference type="SUPFAM" id="SSF47203">
    <property type="entry name" value="Acyl-CoA dehydrogenase C-terminal domain-like"/>
    <property type="match status" value="1"/>
</dbReference>
<gene>
    <name evidence="6" type="ORF">MNBD_ALPHA07-47</name>
</gene>
<evidence type="ECO:0000259" key="4">
    <source>
        <dbReference type="Pfam" id="PF00441"/>
    </source>
</evidence>
<organism evidence="6">
    <name type="scientific">hydrothermal vent metagenome</name>
    <dbReference type="NCBI Taxonomy" id="652676"/>
    <lineage>
        <taxon>unclassified sequences</taxon>
        <taxon>metagenomes</taxon>
        <taxon>ecological metagenomes</taxon>
    </lineage>
</organism>
<dbReference type="Pfam" id="PF00441">
    <property type="entry name" value="Acyl-CoA_dh_1"/>
    <property type="match status" value="1"/>
</dbReference>
<dbReference type="Gene3D" id="1.20.140.10">
    <property type="entry name" value="Butyryl-CoA Dehydrogenase, subunit A, domain 3"/>
    <property type="match status" value="1"/>
</dbReference>
<evidence type="ECO:0000256" key="2">
    <source>
        <dbReference type="ARBA" id="ARBA00022630"/>
    </source>
</evidence>
<sequence>MADGTGTIMDHADVRRMLTTMKADIYVARAIALSCAVAIDMQKATGTQDWAARAAFLTPIAKAFGTETGISVANMGLQVHGGMGFIEETGAAQYCRDVRVTAIYEGTNGIQAMDLVARKLSDGGEAAFALLDEVAAQAEAARARLPDLAEPVWQASESLREAVEWMLTQTDLNQRFAGSVPFLIGFARVLGGHYHLTAAIAEGKNGPRSKLARFYITRLLPEYIGLLAHATAGADDLYALSPEDLSA</sequence>
<feature type="domain" description="Acetyl-CoA dehydrogenase-like C-terminal" evidence="5">
    <location>
        <begin position="131"/>
        <end position="240"/>
    </location>
</feature>
<keyword evidence="2" id="KW-0285">Flavoprotein</keyword>
<dbReference type="InterPro" id="IPR052166">
    <property type="entry name" value="Diverse_Acyl-CoA_DH"/>
</dbReference>
<name>A0A3B0RM80_9ZZZZ</name>
<dbReference type="InterPro" id="IPR009075">
    <property type="entry name" value="AcylCo_DH/oxidase_C"/>
</dbReference>
<evidence type="ECO:0000313" key="6">
    <source>
        <dbReference type="EMBL" id="VAV94654.1"/>
    </source>
</evidence>
<reference evidence="6" key="1">
    <citation type="submission" date="2018-06" db="EMBL/GenBank/DDBJ databases">
        <authorList>
            <person name="Zhirakovskaya E."/>
        </authorList>
    </citation>
    <scope>NUCLEOTIDE SEQUENCE</scope>
</reference>
<dbReference type="InterPro" id="IPR036250">
    <property type="entry name" value="AcylCo_DH-like_C"/>
</dbReference>
<dbReference type="EMBL" id="UOEG01000122">
    <property type="protein sequence ID" value="VAV94654.1"/>
    <property type="molecule type" value="Genomic_DNA"/>
</dbReference>